<dbReference type="InterPro" id="IPR045339">
    <property type="entry name" value="DUF6534"/>
</dbReference>
<feature type="transmembrane region" description="Helical" evidence="1">
    <location>
        <begin position="57"/>
        <end position="78"/>
    </location>
</feature>
<accession>A0A0D2NYJ7</accession>
<dbReference type="EMBL" id="KN817557">
    <property type="protein sequence ID" value="KJA21546.1"/>
    <property type="molecule type" value="Genomic_DNA"/>
</dbReference>
<dbReference type="OMA" id="LLMENAW"/>
<feature type="transmembrane region" description="Helical" evidence="1">
    <location>
        <begin position="214"/>
        <end position="236"/>
    </location>
</feature>
<sequence length="332" mass="37325">MDQPAPPLLSQLIPDFTSITGPPLLGIVLNWALFGILSTQLFIYYQAFPRDKSFLKALVYSVYLLEAVQTILLMENAWRVYASGFGNLEVFDEVETSWLSVGILGGLVACMVQSFYAYRIYVLSQSRIITGIIVFMALASYSGSLATSIVLQRARNFSELFQQESRIFALFGLWQSAGTVCDVLIAACMTFYLKKMSQGGLAQTQRVVAKLLRLTVETGIVTATISIISLAVYYSFTQFQYYEVPLSAIAKLYSNTMLVAVNSRVRFRVMSESTTWKDVAVLSLHFQSSDETEVPQSTRQQETIVFAERRNGSMETQRRKTQDMVHIDAERV</sequence>
<organism evidence="3 4">
    <name type="scientific">Hypholoma sublateritium (strain FD-334 SS-4)</name>
    <dbReference type="NCBI Taxonomy" id="945553"/>
    <lineage>
        <taxon>Eukaryota</taxon>
        <taxon>Fungi</taxon>
        <taxon>Dikarya</taxon>
        <taxon>Basidiomycota</taxon>
        <taxon>Agaricomycotina</taxon>
        <taxon>Agaricomycetes</taxon>
        <taxon>Agaricomycetidae</taxon>
        <taxon>Agaricales</taxon>
        <taxon>Agaricineae</taxon>
        <taxon>Strophariaceae</taxon>
        <taxon>Hypholoma</taxon>
    </lineage>
</organism>
<evidence type="ECO:0000259" key="2">
    <source>
        <dbReference type="Pfam" id="PF20152"/>
    </source>
</evidence>
<dbReference type="Proteomes" id="UP000054270">
    <property type="component" value="Unassembled WGS sequence"/>
</dbReference>
<feature type="transmembrane region" description="Helical" evidence="1">
    <location>
        <begin position="24"/>
        <end position="45"/>
    </location>
</feature>
<proteinExistence type="predicted"/>
<feature type="domain" description="DUF6534" evidence="2">
    <location>
        <begin position="179"/>
        <end position="265"/>
    </location>
</feature>
<evidence type="ECO:0000313" key="4">
    <source>
        <dbReference type="Proteomes" id="UP000054270"/>
    </source>
</evidence>
<gene>
    <name evidence="3" type="ORF">HYPSUDRAFT_724975</name>
</gene>
<dbReference type="AlphaFoldDB" id="A0A0D2NYJ7"/>
<feature type="transmembrane region" description="Helical" evidence="1">
    <location>
        <begin position="128"/>
        <end position="151"/>
    </location>
</feature>
<keyword evidence="4" id="KW-1185">Reference proteome</keyword>
<evidence type="ECO:0000313" key="3">
    <source>
        <dbReference type="EMBL" id="KJA21546.1"/>
    </source>
</evidence>
<name>A0A0D2NYJ7_HYPSF</name>
<reference evidence="4" key="1">
    <citation type="submission" date="2014-04" db="EMBL/GenBank/DDBJ databases">
        <title>Evolutionary Origins and Diversification of the Mycorrhizal Mutualists.</title>
        <authorList>
            <consortium name="DOE Joint Genome Institute"/>
            <consortium name="Mycorrhizal Genomics Consortium"/>
            <person name="Kohler A."/>
            <person name="Kuo A."/>
            <person name="Nagy L.G."/>
            <person name="Floudas D."/>
            <person name="Copeland A."/>
            <person name="Barry K.W."/>
            <person name="Cichocki N."/>
            <person name="Veneault-Fourrey C."/>
            <person name="LaButti K."/>
            <person name="Lindquist E.A."/>
            <person name="Lipzen A."/>
            <person name="Lundell T."/>
            <person name="Morin E."/>
            <person name="Murat C."/>
            <person name="Riley R."/>
            <person name="Ohm R."/>
            <person name="Sun H."/>
            <person name="Tunlid A."/>
            <person name="Henrissat B."/>
            <person name="Grigoriev I.V."/>
            <person name="Hibbett D.S."/>
            <person name="Martin F."/>
        </authorList>
    </citation>
    <scope>NUCLEOTIDE SEQUENCE [LARGE SCALE GENOMIC DNA]</scope>
    <source>
        <strain evidence="4">FD-334 SS-4</strain>
    </source>
</reference>
<dbReference type="PANTHER" id="PTHR40465:SF1">
    <property type="entry name" value="DUF6534 DOMAIN-CONTAINING PROTEIN"/>
    <property type="match status" value="1"/>
</dbReference>
<evidence type="ECO:0000256" key="1">
    <source>
        <dbReference type="SAM" id="Phobius"/>
    </source>
</evidence>
<keyword evidence="1" id="KW-0472">Membrane</keyword>
<protein>
    <recommendedName>
        <fullName evidence="2">DUF6534 domain-containing protein</fullName>
    </recommendedName>
</protein>
<keyword evidence="1" id="KW-0812">Transmembrane</keyword>
<dbReference type="PANTHER" id="PTHR40465">
    <property type="entry name" value="CHROMOSOME 1, WHOLE GENOME SHOTGUN SEQUENCE"/>
    <property type="match status" value="1"/>
</dbReference>
<keyword evidence="1" id="KW-1133">Transmembrane helix</keyword>
<feature type="transmembrane region" description="Helical" evidence="1">
    <location>
        <begin position="171"/>
        <end position="193"/>
    </location>
</feature>
<dbReference type="OrthoDB" id="2536347at2759"/>
<dbReference type="Pfam" id="PF20152">
    <property type="entry name" value="DUF6534"/>
    <property type="match status" value="1"/>
</dbReference>
<feature type="transmembrane region" description="Helical" evidence="1">
    <location>
        <begin position="98"/>
        <end position="116"/>
    </location>
</feature>